<evidence type="ECO:0000256" key="1">
    <source>
        <dbReference type="SAM" id="MobiDB-lite"/>
    </source>
</evidence>
<evidence type="ECO:0000313" key="2">
    <source>
        <dbReference type="Ensembl" id="ENSNMLP00000004651.1"/>
    </source>
</evidence>
<evidence type="ECO:0000313" key="3">
    <source>
        <dbReference type="Proteomes" id="UP000694523"/>
    </source>
</evidence>
<accession>A0A8C6SDE8</accession>
<dbReference type="Proteomes" id="UP000694523">
    <property type="component" value="Unplaced"/>
</dbReference>
<feature type="compositionally biased region" description="Polar residues" evidence="1">
    <location>
        <begin position="1"/>
        <end position="33"/>
    </location>
</feature>
<proteinExistence type="predicted"/>
<reference evidence="2" key="2">
    <citation type="submission" date="2025-09" db="UniProtKB">
        <authorList>
            <consortium name="Ensembl"/>
        </authorList>
    </citation>
    <scope>IDENTIFICATION</scope>
</reference>
<sequence>MATISNITIDLSPQSDQTAQSPCSPPSLQQNTEPPTPRAHKDGKKKRRSDVLVPKSPPSVPSKSVMSVNSQTSSNQDNSDLLLADKPAVSESCDTMELLREADISDFNVQGEKVEDLCRNGKEESQENKLLIENDLGDGSKDNTEVLLKGVEMERQSPELQTNLESTEKLLEPQPLVQFPVPRPLPVPPVDSLVHHKRNRHKVVPAPTPVSEGRDGATPPLQQGRPLSARERRRLRQSQEAVSHSALNPARRSSYDVSSSKTDREEVQVSRSVSVPITERTEKQQEKSDEEDFSSSTSSTDCSVGDAKERKESSDMQDLVQMMTQTLRMDGGDAEGSRDLQEFRLNRRYRDTLLLHGKTRQEPKDLSLSHINMETTSGPAKVRRAVEQLRTDALKGLGVKLLDKVLEIMEEEDETKREVCLRDQMGDEKYQAYAVMVRQLKFFEDMALKV</sequence>
<protein>
    <submittedName>
        <fullName evidence="2">Uncharacterized protein</fullName>
    </submittedName>
</protein>
<dbReference type="AlphaFoldDB" id="A0A8C6SDE8"/>
<keyword evidence="3" id="KW-1185">Reference proteome</keyword>
<name>A0A8C6SDE8_9GOBI</name>
<dbReference type="Ensembl" id="ENSNMLT00000005319.1">
    <property type="protein sequence ID" value="ENSNMLP00000004651.1"/>
    <property type="gene ID" value="ENSNMLG00000003403.1"/>
</dbReference>
<feature type="compositionally biased region" description="Low complexity" evidence="1">
    <location>
        <begin position="61"/>
        <end position="80"/>
    </location>
</feature>
<feature type="region of interest" description="Disordered" evidence="1">
    <location>
        <begin position="174"/>
        <end position="316"/>
    </location>
</feature>
<organism evidence="2 3">
    <name type="scientific">Neogobius melanostomus</name>
    <name type="common">round goby</name>
    <dbReference type="NCBI Taxonomy" id="47308"/>
    <lineage>
        <taxon>Eukaryota</taxon>
        <taxon>Metazoa</taxon>
        <taxon>Chordata</taxon>
        <taxon>Craniata</taxon>
        <taxon>Vertebrata</taxon>
        <taxon>Euteleostomi</taxon>
        <taxon>Actinopterygii</taxon>
        <taxon>Neopterygii</taxon>
        <taxon>Teleostei</taxon>
        <taxon>Neoteleostei</taxon>
        <taxon>Acanthomorphata</taxon>
        <taxon>Gobiaria</taxon>
        <taxon>Gobiiformes</taxon>
        <taxon>Gobioidei</taxon>
        <taxon>Gobiidae</taxon>
        <taxon>Benthophilinae</taxon>
        <taxon>Neogobiini</taxon>
        <taxon>Neogobius</taxon>
    </lineage>
</organism>
<feature type="region of interest" description="Disordered" evidence="1">
    <location>
        <begin position="1"/>
        <end position="88"/>
    </location>
</feature>
<feature type="compositionally biased region" description="Low complexity" evidence="1">
    <location>
        <begin position="294"/>
        <end position="303"/>
    </location>
</feature>
<reference evidence="2" key="1">
    <citation type="submission" date="2025-08" db="UniProtKB">
        <authorList>
            <consortium name="Ensembl"/>
        </authorList>
    </citation>
    <scope>IDENTIFICATION</scope>
</reference>